<dbReference type="GeneID" id="111119038"/>
<keyword evidence="4" id="KW-1185">Reference proteome</keyword>
<evidence type="ECO:0000313" key="4">
    <source>
        <dbReference type="Proteomes" id="UP000694844"/>
    </source>
</evidence>
<name>A0A8B8CH96_CRAVI</name>
<dbReference type="KEGG" id="cvn:111119038"/>
<dbReference type="PROSITE" id="PS50157">
    <property type="entry name" value="ZINC_FINGER_C2H2_2"/>
    <property type="match status" value="2"/>
</dbReference>
<dbReference type="AlphaFoldDB" id="A0A8B8CH96"/>
<accession>A0A8B8CH96</accession>
<evidence type="ECO:0000256" key="1">
    <source>
        <dbReference type="PROSITE-ProRule" id="PRU00042"/>
    </source>
</evidence>
<sequence>MAHAKFVVGTWSQKHGDVEKKWLMKDKREKQKIEARFSPYGKSPNNVRKQNLGPAQEKKRGMNSVNGTELLDRNSGRSFRSVSSSAVSTATSPAVISLDDTPEAIKIDDAESSESSGPLVCPVLYCEIVFTSRGKLEQHMKEFNHCPINPTMVNEDGVLKPTQEYMCTNCEKCFKDRESWKNHVHRETPSTYCKEKEGSCPTPEQEGSCPTPEQEGSCPTPSVLKVVGYLCPRTFSIFSSYKECESSIHKGTEDILKFRFQDDDSVHSVRPCPVSWAFVDDFSTRCLSCPYSVSCLDCEMELSDHESLQSHMSLSTGTHILTTRSSLSKEDVFAEYITENVSDFPALLSKYCNGNSLMTFSNFVKVLCHLLNENL</sequence>
<dbReference type="Pfam" id="PF23101">
    <property type="entry name" value="Zf-C2H2_ZNF451_1st"/>
    <property type="match status" value="1"/>
</dbReference>
<organism evidence="4 5">
    <name type="scientific">Crassostrea virginica</name>
    <name type="common">Eastern oyster</name>
    <dbReference type="NCBI Taxonomy" id="6565"/>
    <lineage>
        <taxon>Eukaryota</taxon>
        <taxon>Metazoa</taxon>
        <taxon>Spiralia</taxon>
        <taxon>Lophotrochozoa</taxon>
        <taxon>Mollusca</taxon>
        <taxon>Bivalvia</taxon>
        <taxon>Autobranchia</taxon>
        <taxon>Pteriomorphia</taxon>
        <taxon>Ostreida</taxon>
        <taxon>Ostreoidea</taxon>
        <taxon>Ostreidae</taxon>
        <taxon>Crassostrea</taxon>
    </lineage>
</organism>
<evidence type="ECO:0000256" key="2">
    <source>
        <dbReference type="SAM" id="MobiDB-lite"/>
    </source>
</evidence>
<feature type="region of interest" description="Disordered" evidence="2">
    <location>
        <begin position="194"/>
        <end position="219"/>
    </location>
</feature>
<dbReference type="Gene3D" id="3.30.160.60">
    <property type="entry name" value="Classic Zinc Finger"/>
    <property type="match status" value="1"/>
</dbReference>
<protein>
    <submittedName>
        <fullName evidence="5">E3 SUMO-protein ligase ZNF451-like</fullName>
    </submittedName>
</protein>
<dbReference type="InterPro" id="IPR058949">
    <property type="entry name" value="Zf-C2H2_ZNF451_1st"/>
</dbReference>
<keyword evidence="1" id="KW-0863">Zinc-finger</keyword>
<proteinExistence type="predicted"/>
<gene>
    <name evidence="5" type="primary">LOC111119038</name>
</gene>
<dbReference type="SMART" id="SM00355">
    <property type="entry name" value="ZnF_C2H2"/>
    <property type="match status" value="3"/>
</dbReference>
<dbReference type="InterPro" id="IPR013087">
    <property type="entry name" value="Znf_C2H2_type"/>
</dbReference>
<keyword evidence="1" id="KW-0862">Zinc</keyword>
<dbReference type="OrthoDB" id="6141147at2759"/>
<feature type="region of interest" description="Disordered" evidence="2">
    <location>
        <begin position="33"/>
        <end position="77"/>
    </location>
</feature>
<feature type="domain" description="C2H2-type" evidence="3">
    <location>
        <begin position="119"/>
        <end position="150"/>
    </location>
</feature>
<feature type="domain" description="C2H2-type" evidence="3">
    <location>
        <begin position="165"/>
        <end position="197"/>
    </location>
</feature>
<evidence type="ECO:0000259" key="3">
    <source>
        <dbReference type="PROSITE" id="PS50157"/>
    </source>
</evidence>
<dbReference type="Proteomes" id="UP000694844">
    <property type="component" value="Chromosome 2"/>
</dbReference>
<dbReference type="GO" id="GO:0008270">
    <property type="term" value="F:zinc ion binding"/>
    <property type="evidence" value="ECO:0007669"/>
    <property type="project" value="UniProtKB-KW"/>
</dbReference>
<dbReference type="RefSeq" id="XP_022314554.1">
    <property type="nucleotide sequence ID" value="XM_022458846.1"/>
</dbReference>
<dbReference type="PROSITE" id="PS00028">
    <property type="entry name" value="ZINC_FINGER_C2H2_1"/>
    <property type="match status" value="1"/>
</dbReference>
<keyword evidence="1" id="KW-0479">Metal-binding</keyword>
<evidence type="ECO:0000313" key="5">
    <source>
        <dbReference type="RefSeq" id="XP_022314554.1"/>
    </source>
</evidence>
<reference evidence="5" key="1">
    <citation type="submission" date="2025-08" db="UniProtKB">
        <authorList>
            <consortium name="RefSeq"/>
        </authorList>
    </citation>
    <scope>IDENTIFICATION</scope>
    <source>
        <tissue evidence="5">Whole sample</tissue>
    </source>
</reference>